<dbReference type="InterPro" id="IPR023214">
    <property type="entry name" value="HAD_sf"/>
</dbReference>
<comment type="caution">
    <text evidence="1">The sequence shown here is derived from an EMBL/GenBank/DDBJ whole genome shotgun (WGS) entry which is preliminary data.</text>
</comment>
<evidence type="ECO:0000313" key="2">
    <source>
        <dbReference type="Proteomes" id="UP001054902"/>
    </source>
</evidence>
<sequence length="174" mass="20580">MEAIEEASFAWRVGIDFGETIGRIDEDQPLPYAFEMIRHLICKFGAENNFIISKAGPDMERRTIEWLDRNDFYSQTGFLKSNVIFVREYYDKAVVVQVYDINIFIDDSVKVIRSLSLVPSMKRIFWMHAKARDILLISKECRHRIAIVHGWNRTMKYFQKIQSKEEARKVHKLT</sequence>
<reference evidence="1 2" key="1">
    <citation type="journal article" date="2021" name="Sci. Rep.">
        <title>The genome of the diatom Chaetoceros tenuissimus carries an ancient integrated fragment of an extant virus.</title>
        <authorList>
            <person name="Hongo Y."/>
            <person name="Kimura K."/>
            <person name="Takaki Y."/>
            <person name="Yoshida Y."/>
            <person name="Baba S."/>
            <person name="Kobayashi G."/>
            <person name="Nagasaki K."/>
            <person name="Hano T."/>
            <person name="Tomaru Y."/>
        </authorList>
    </citation>
    <scope>NUCLEOTIDE SEQUENCE [LARGE SCALE GENOMIC DNA]</scope>
    <source>
        <strain evidence="1 2">NIES-3715</strain>
    </source>
</reference>
<dbReference type="Gene3D" id="3.40.50.1000">
    <property type="entry name" value="HAD superfamily/HAD-like"/>
    <property type="match status" value="1"/>
</dbReference>
<accession>A0AAD3CQ87</accession>
<dbReference type="Proteomes" id="UP001054902">
    <property type="component" value="Unassembled WGS sequence"/>
</dbReference>
<dbReference type="AlphaFoldDB" id="A0AAD3CQ87"/>
<name>A0AAD3CQ87_9STRA</name>
<proteinExistence type="predicted"/>
<dbReference type="EMBL" id="BLLK01000038">
    <property type="protein sequence ID" value="GFH50077.1"/>
    <property type="molecule type" value="Genomic_DNA"/>
</dbReference>
<gene>
    <name evidence="1" type="ORF">CTEN210_06553</name>
</gene>
<keyword evidence="2" id="KW-1185">Reference proteome</keyword>
<protein>
    <submittedName>
        <fullName evidence="1">Uncharacterized protein</fullName>
    </submittedName>
</protein>
<organism evidence="1 2">
    <name type="scientific">Chaetoceros tenuissimus</name>
    <dbReference type="NCBI Taxonomy" id="426638"/>
    <lineage>
        <taxon>Eukaryota</taxon>
        <taxon>Sar</taxon>
        <taxon>Stramenopiles</taxon>
        <taxon>Ochrophyta</taxon>
        <taxon>Bacillariophyta</taxon>
        <taxon>Coscinodiscophyceae</taxon>
        <taxon>Chaetocerotophycidae</taxon>
        <taxon>Chaetocerotales</taxon>
        <taxon>Chaetocerotaceae</taxon>
        <taxon>Chaetoceros</taxon>
    </lineage>
</organism>
<evidence type="ECO:0000313" key="1">
    <source>
        <dbReference type="EMBL" id="GFH50077.1"/>
    </source>
</evidence>